<dbReference type="Gene3D" id="3.40.220.10">
    <property type="entry name" value="Leucine Aminopeptidase, subunit E, domain 1"/>
    <property type="match status" value="1"/>
</dbReference>
<gene>
    <name evidence="3" type="ORF">DSYM_05560</name>
</gene>
<feature type="domain" description="Macro" evidence="2">
    <location>
        <begin position="1"/>
        <end position="174"/>
    </location>
</feature>
<dbReference type="Proteomes" id="UP000662914">
    <property type="component" value="Chromosome"/>
</dbReference>
<evidence type="ECO:0000256" key="1">
    <source>
        <dbReference type="ARBA" id="ARBA00035885"/>
    </source>
</evidence>
<comment type="catalytic activity">
    <reaction evidence="1">
        <text>an N-(ADP-alpha-D-ribosyl)-thymidine in DNA + H2O = a thymidine in DNA + ADP-D-ribose</text>
        <dbReference type="Rhea" id="RHEA:71655"/>
        <dbReference type="Rhea" id="RHEA-COMP:13556"/>
        <dbReference type="Rhea" id="RHEA-COMP:18051"/>
        <dbReference type="ChEBI" id="CHEBI:15377"/>
        <dbReference type="ChEBI" id="CHEBI:57967"/>
        <dbReference type="ChEBI" id="CHEBI:137386"/>
        <dbReference type="ChEBI" id="CHEBI:191199"/>
    </reaction>
    <physiologicalReaction direction="left-to-right" evidence="1">
        <dbReference type="Rhea" id="RHEA:71656"/>
    </physiologicalReaction>
</comment>
<dbReference type="CDD" id="cd02901">
    <property type="entry name" value="Macro_Poa1p-like"/>
    <property type="match status" value="1"/>
</dbReference>
<evidence type="ECO:0000259" key="2">
    <source>
        <dbReference type="PROSITE" id="PS51154"/>
    </source>
</evidence>
<dbReference type="Pfam" id="PF01661">
    <property type="entry name" value="Macro"/>
    <property type="match status" value="1"/>
</dbReference>
<reference evidence="3" key="1">
    <citation type="journal article" name="DNA Res.">
        <title>The physiological potential of anammox bacteria as revealed by their core genome structure.</title>
        <authorList>
            <person name="Okubo T."/>
            <person name="Toyoda A."/>
            <person name="Fukuhara K."/>
            <person name="Uchiyama I."/>
            <person name="Harigaya Y."/>
            <person name="Kuroiwa M."/>
            <person name="Suzuki T."/>
            <person name="Murakami Y."/>
            <person name="Suwa Y."/>
            <person name="Takami H."/>
        </authorList>
    </citation>
    <scope>NUCLEOTIDE SEQUENCE</scope>
    <source>
        <strain evidence="3">317325-3</strain>
    </source>
</reference>
<dbReference type="SMART" id="SM00506">
    <property type="entry name" value="A1pp"/>
    <property type="match status" value="1"/>
</dbReference>
<evidence type="ECO:0000313" key="4">
    <source>
        <dbReference type="Proteomes" id="UP000662914"/>
    </source>
</evidence>
<dbReference type="PROSITE" id="PS51154">
    <property type="entry name" value="MACRO"/>
    <property type="match status" value="1"/>
</dbReference>
<organism evidence="3 4">
    <name type="scientific">Candidatus Desulfobacillus denitrificans</name>
    <dbReference type="NCBI Taxonomy" id="2608985"/>
    <lineage>
        <taxon>Bacteria</taxon>
        <taxon>Pseudomonadati</taxon>
        <taxon>Pseudomonadota</taxon>
        <taxon>Betaproteobacteria</taxon>
        <taxon>Candidatus Desulfobacillus</taxon>
    </lineage>
</organism>
<dbReference type="InterPro" id="IPR002589">
    <property type="entry name" value="Macro_dom"/>
</dbReference>
<dbReference type="SUPFAM" id="SSF52949">
    <property type="entry name" value="Macro domain-like"/>
    <property type="match status" value="1"/>
</dbReference>
<dbReference type="PANTHER" id="PTHR12521:SF0">
    <property type="entry name" value="ADP-RIBOSE GLYCOHYDROLASE OARD1"/>
    <property type="match status" value="1"/>
</dbReference>
<dbReference type="InterPro" id="IPR043472">
    <property type="entry name" value="Macro_dom-like"/>
</dbReference>
<protein>
    <submittedName>
        <fullName evidence="3">Appr-1-p processing protein</fullName>
    </submittedName>
</protein>
<name>A0A809RTV5_9PROT</name>
<accession>A0A809RTV5</accession>
<dbReference type="AlphaFoldDB" id="A0A809RTV5"/>
<evidence type="ECO:0000313" key="3">
    <source>
        <dbReference type="EMBL" id="BBO19857.1"/>
    </source>
</evidence>
<dbReference type="KEGG" id="ddz:DSYM_05560"/>
<dbReference type="EMBL" id="AP021857">
    <property type="protein sequence ID" value="BBO19857.1"/>
    <property type="molecule type" value="Genomic_DNA"/>
</dbReference>
<dbReference type="GO" id="GO:0140291">
    <property type="term" value="P:peptidyl-glutamate ADP-deribosylation"/>
    <property type="evidence" value="ECO:0007669"/>
    <property type="project" value="TreeGrafter"/>
</dbReference>
<dbReference type="InterPro" id="IPR050892">
    <property type="entry name" value="ADP-ribose_metab_enzymes"/>
</dbReference>
<sequence>MAQEMGMIREVEGDILFSGAQVIAHGIATHDPFDSGLALALRERFPSMVKDYRHAMHAKAPSTGEIWAWRGVNEDGSTRGIVNLLTQGMQSQDKAARPVKARLEDVNHALRALARHVQDEGIRSLALPRLATGVGALDWAEVKPLIRQHLDGLGIPVLIYEVYRKGVKADEKLD</sequence>
<dbReference type="PANTHER" id="PTHR12521">
    <property type="entry name" value="PROTEIN C6ORF130"/>
    <property type="match status" value="1"/>
</dbReference>
<proteinExistence type="predicted"/>